<dbReference type="Pfam" id="PF13976">
    <property type="entry name" value="gag_pre-integrs"/>
    <property type="match status" value="1"/>
</dbReference>
<reference evidence="3 4" key="1">
    <citation type="journal article" date="2023" name="Life. Sci Alliance">
        <title>Evolutionary insights into 3D genome organization and epigenetic landscape of Vigna mungo.</title>
        <authorList>
            <person name="Junaid A."/>
            <person name="Singh B."/>
            <person name="Bhatia S."/>
        </authorList>
    </citation>
    <scope>NUCLEOTIDE SEQUENCE [LARGE SCALE GENOMIC DNA]</scope>
    <source>
        <strain evidence="3">Urdbean</strain>
    </source>
</reference>
<dbReference type="PANTHER" id="PTHR47592">
    <property type="entry name" value="PBF68 PROTEIN"/>
    <property type="match status" value="1"/>
</dbReference>
<organism evidence="3 4">
    <name type="scientific">Vigna mungo</name>
    <name type="common">Black gram</name>
    <name type="synonym">Phaseolus mungo</name>
    <dbReference type="NCBI Taxonomy" id="3915"/>
    <lineage>
        <taxon>Eukaryota</taxon>
        <taxon>Viridiplantae</taxon>
        <taxon>Streptophyta</taxon>
        <taxon>Embryophyta</taxon>
        <taxon>Tracheophyta</taxon>
        <taxon>Spermatophyta</taxon>
        <taxon>Magnoliopsida</taxon>
        <taxon>eudicotyledons</taxon>
        <taxon>Gunneridae</taxon>
        <taxon>Pentapetalae</taxon>
        <taxon>rosids</taxon>
        <taxon>fabids</taxon>
        <taxon>Fabales</taxon>
        <taxon>Fabaceae</taxon>
        <taxon>Papilionoideae</taxon>
        <taxon>50 kb inversion clade</taxon>
        <taxon>NPAAA clade</taxon>
        <taxon>indigoferoid/millettioid clade</taxon>
        <taxon>Phaseoleae</taxon>
        <taxon>Vigna</taxon>
    </lineage>
</organism>
<dbReference type="InterPro" id="IPR054722">
    <property type="entry name" value="PolX-like_BBD"/>
</dbReference>
<evidence type="ECO:0008006" key="5">
    <source>
        <dbReference type="Google" id="ProtNLM"/>
    </source>
</evidence>
<evidence type="ECO:0000259" key="1">
    <source>
        <dbReference type="Pfam" id="PF13976"/>
    </source>
</evidence>
<name>A0AAQ3NC93_VIGMU</name>
<evidence type="ECO:0000313" key="4">
    <source>
        <dbReference type="Proteomes" id="UP001374535"/>
    </source>
</evidence>
<sequence length="376" mass="43192">MQYYLKGLDLWEVVEEDYSVQPLSEEECEGDDRIKSMQVLNLRREFEMQRMKESETMKELQNYRENPCDSARKVRNVYCLIGEHKESVQDYFGKCVTRFASPGTMKANERRSCGHPPFHYWKGPDARCSKCNQIGHEDVICKANVRQEAEGDVQNAQENEDQLFATTCFSSSSSNESWLIDSGCTNHVTYDKEMFKCLDMNEVKWVRIGNNEQLPVKGKGSIAITTHISTKTLSDVLYVPKINQNLLSVGQLLKKGFKVIYEDKVCTIKDPTGLEMFKVKMRSKSFSFNPMKEEQIAFPVTASLVNLWHKRMGHFHHLGMNYMPKNQLVCGVPSLTKKLAECEACRFGKQTRKPFPKSSWRANKKLQLAHIDVAGP</sequence>
<proteinExistence type="predicted"/>
<dbReference type="PANTHER" id="PTHR47592:SF27">
    <property type="entry name" value="OS08G0421700 PROTEIN"/>
    <property type="match status" value="1"/>
</dbReference>
<accession>A0AAQ3NC93</accession>
<dbReference type="AlphaFoldDB" id="A0AAQ3NC93"/>
<dbReference type="Pfam" id="PF22936">
    <property type="entry name" value="Pol_BBD"/>
    <property type="match status" value="1"/>
</dbReference>
<gene>
    <name evidence="3" type="ORF">V8G54_020680</name>
</gene>
<dbReference type="Proteomes" id="UP001374535">
    <property type="component" value="Chromosome 6"/>
</dbReference>
<protein>
    <recommendedName>
        <fullName evidence="5">GAG-pre-integrase domain-containing protein</fullName>
    </recommendedName>
</protein>
<feature type="domain" description="GAG-pre-integrase" evidence="1">
    <location>
        <begin position="286"/>
        <end position="350"/>
    </location>
</feature>
<feature type="domain" description="Retrovirus-related Pol polyprotein from transposon TNT 1-94-like beta-barrel" evidence="2">
    <location>
        <begin position="178"/>
        <end position="257"/>
    </location>
</feature>
<evidence type="ECO:0000313" key="3">
    <source>
        <dbReference type="EMBL" id="WVZ07334.1"/>
    </source>
</evidence>
<dbReference type="InterPro" id="IPR025724">
    <property type="entry name" value="GAG-pre-integrase_dom"/>
</dbReference>
<keyword evidence="4" id="KW-1185">Reference proteome</keyword>
<evidence type="ECO:0000259" key="2">
    <source>
        <dbReference type="Pfam" id="PF22936"/>
    </source>
</evidence>
<dbReference type="EMBL" id="CP144695">
    <property type="protein sequence ID" value="WVZ07334.1"/>
    <property type="molecule type" value="Genomic_DNA"/>
</dbReference>